<accession>A0A4Y2TJV6</accession>
<evidence type="ECO:0000313" key="1">
    <source>
        <dbReference type="EMBL" id="GBO00500.1"/>
    </source>
</evidence>
<name>A0A4Y2TJV6_ARAVE</name>
<dbReference type="EMBL" id="BGPR01028990">
    <property type="protein sequence ID" value="GBO00500.1"/>
    <property type="molecule type" value="Genomic_DNA"/>
</dbReference>
<evidence type="ECO:0000313" key="4">
    <source>
        <dbReference type="EMBL" id="GBO00933.1"/>
    </source>
</evidence>
<reference evidence="4 5" key="1">
    <citation type="journal article" date="2019" name="Sci. Rep.">
        <title>Orb-weaving spider Araneus ventricosus genome elucidates the spidroin gene catalogue.</title>
        <authorList>
            <person name="Kono N."/>
            <person name="Nakamura H."/>
            <person name="Ohtoshi R."/>
            <person name="Moran D.A.P."/>
            <person name="Shinohara A."/>
            <person name="Yoshida Y."/>
            <person name="Fujiwara M."/>
            <person name="Mori M."/>
            <person name="Tomita M."/>
            <person name="Arakawa K."/>
        </authorList>
    </citation>
    <scope>NUCLEOTIDE SEQUENCE [LARGE SCALE GENOMIC DNA]</scope>
</reference>
<dbReference type="Proteomes" id="UP000499080">
    <property type="component" value="Unassembled WGS sequence"/>
</dbReference>
<sequence>MCSRGRMWSGVVVQQRDTFREQFPPFPVKCLLQQVQRGTITGSIHGHYTRMEMNHQQTLVVTKDCDHNFLRGWYCFDLLMGRRRGASL</sequence>
<comment type="caution">
    <text evidence="4">The sequence shown here is derived from an EMBL/GenBank/DDBJ whole genome shotgun (WGS) entry which is preliminary data.</text>
</comment>
<evidence type="ECO:0000313" key="5">
    <source>
        <dbReference type="Proteomes" id="UP000499080"/>
    </source>
</evidence>
<dbReference type="EMBL" id="BGPR01028992">
    <property type="protein sequence ID" value="GBO00504.1"/>
    <property type="molecule type" value="Genomic_DNA"/>
</dbReference>
<evidence type="ECO:0000313" key="3">
    <source>
        <dbReference type="EMBL" id="GBO00531.1"/>
    </source>
</evidence>
<gene>
    <name evidence="1" type="ORF">AVEN_107235_1</name>
    <name evidence="3" type="ORF">AVEN_125471_1</name>
    <name evidence="4" type="ORF">AVEN_138917_1</name>
    <name evidence="2" type="ORF">AVEN_182919_1</name>
</gene>
<protein>
    <submittedName>
        <fullName evidence="4">Uncharacterized protein</fullName>
    </submittedName>
</protein>
<keyword evidence="5" id="KW-1185">Reference proteome</keyword>
<dbReference type="AlphaFoldDB" id="A0A4Y2TJV6"/>
<evidence type="ECO:0000313" key="2">
    <source>
        <dbReference type="EMBL" id="GBO00504.1"/>
    </source>
</evidence>
<dbReference type="EMBL" id="BGPR01029005">
    <property type="protein sequence ID" value="GBO00531.1"/>
    <property type="molecule type" value="Genomic_DNA"/>
</dbReference>
<dbReference type="EMBL" id="BGPR01029261">
    <property type="protein sequence ID" value="GBO00933.1"/>
    <property type="molecule type" value="Genomic_DNA"/>
</dbReference>
<proteinExistence type="predicted"/>
<organism evidence="4 5">
    <name type="scientific">Araneus ventricosus</name>
    <name type="common">Orbweaver spider</name>
    <name type="synonym">Epeira ventricosa</name>
    <dbReference type="NCBI Taxonomy" id="182803"/>
    <lineage>
        <taxon>Eukaryota</taxon>
        <taxon>Metazoa</taxon>
        <taxon>Ecdysozoa</taxon>
        <taxon>Arthropoda</taxon>
        <taxon>Chelicerata</taxon>
        <taxon>Arachnida</taxon>
        <taxon>Araneae</taxon>
        <taxon>Araneomorphae</taxon>
        <taxon>Entelegynae</taxon>
        <taxon>Araneoidea</taxon>
        <taxon>Araneidae</taxon>
        <taxon>Araneus</taxon>
    </lineage>
</organism>